<keyword evidence="1" id="KW-0175">Coiled coil</keyword>
<dbReference type="CDD" id="cd01650">
    <property type="entry name" value="RT_nLTR_like"/>
    <property type="match status" value="1"/>
</dbReference>
<dbReference type="PANTHER" id="PTHR35450:SF2">
    <property type="entry name" value="REVERSE TRANSCRIPTASE DOMAIN-CONTAINING PROTEIN"/>
    <property type="match status" value="1"/>
</dbReference>
<evidence type="ECO:0000256" key="1">
    <source>
        <dbReference type="SAM" id="Coils"/>
    </source>
</evidence>
<evidence type="ECO:0000313" key="5">
    <source>
        <dbReference type="WBParaSite" id="SVE_1222300.1"/>
    </source>
</evidence>
<reference evidence="4" key="1">
    <citation type="submission" date="2014-07" db="EMBL/GenBank/DDBJ databases">
        <authorList>
            <person name="Martin A.A"/>
            <person name="De Silva N."/>
        </authorList>
    </citation>
    <scope>NUCLEOTIDE SEQUENCE</scope>
</reference>
<dbReference type="PROSITE" id="PS50878">
    <property type="entry name" value="RT_POL"/>
    <property type="match status" value="1"/>
</dbReference>
<organism evidence="4 5">
    <name type="scientific">Strongyloides venezuelensis</name>
    <name type="common">Threadworm</name>
    <dbReference type="NCBI Taxonomy" id="75913"/>
    <lineage>
        <taxon>Eukaryota</taxon>
        <taxon>Metazoa</taxon>
        <taxon>Ecdysozoa</taxon>
        <taxon>Nematoda</taxon>
        <taxon>Chromadorea</taxon>
        <taxon>Rhabditida</taxon>
        <taxon>Tylenchina</taxon>
        <taxon>Panagrolaimomorpha</taxon>
        <taxon>Strongyloidoidea</taxon>
        <taxon>Strongyloididae</taxon>
        <taxon>Strongyloides</taxon>
    </lineage>
</organism>
<dbReference type="PANTHER" id="PTHR35450">
    <property type="entry name" value="REVERSE TRANSCRIPTASE DOMAIN-CONTAINING PROTEIN"/>
    <property type="match status" value="1"/>
</dbReference>
<dbReference type="InterPro" id="IPR000477">
    <property type="entry name" value="RT_dom"/>
</dbReference>
<dbReference type="STRING" id="75913.A0A0K0FR09"/>
<evidence type="ECO:0000313" key="4">
    <source>
        <dbReference type="Proteomes" id="UP000035680"/>
    </source>
</evidence>
<dbReference type="Pfam" id="PF00078">
    <property type="entry name" value="RVT_1"/>
    <property type="match status" value="1"/>
</dbReference>
<evidence type="ECO:0000259" key="3">
    <source>
        <dbReference type="PROSITE" id="PS50878"/>
    </source>
</evidence>
<feature type="coiled-coil region" evidence="1">
    <location>
        <begin position="792"/>
        <end position="819"/>
    </location>
</feature>
<dbReference type="WBParaSite" id="SVE_1222300.1">
    <property type="protein sequence ID" value="SVE_1222300.1"/>
    <property type="gene ID" value="SVE_1222300"/>
</dbReference>
<dbReference type="InterPro" id="IPR043502">
    <property type="entry name" value="DNA/RNA_pol_sf"/>
</dbReference>
<keyword evidence="4" id="KW-1185">Reference proteome</keyword>
<feature type="region of interest" description="Disordered" evidence="2">
    <location>
        <begin position="183"/>
        <end position="213"/>
    </location>
</feature>
<sequence length="1260" mass="146673">MLRWSEEEIQILEEISKQEVKGRTLDDYKVIKNAHFPNRSTAAVKKKLLEIIKAKKEAEGKNTKKPAYWSNDEVEKLIQQFKTTSPRLTKTQRCQILVESNNFPGRSLKAIQNYLRTNFYELYEGIQRPSRNSATNLKLGESQKRPKFDDSTNEISRDIQTDEIKTNKKLTIRSPKICLISQSHPTETVTKTKNTEEEKGTNQSEERNDKQITTSCDETTAEVNCQPKTVEKTERNDMTKDNIEKMFNKFYGLLGNKEKKPKRLLKFNLNENNPVLTKVNQILSRKIQTLIDTVKKKNRRHVLCKRAILAAGYTLRKKIVGNLEGKKSEPCHKRTERKILKLQMRIKNAKEIQKNGDIKSKSLKDEVRQMKKLQMTPSQYIISTIDRIAQLEKEFIFQKEKYEAYKVRSKYSNTPSIKALGLKNKGTDELNFDIAEQFYTELYKKVDDDNLQTPIYDSWIDHINDLCLTRVDLELTESETDEIVKQNLKSMALWKTPGEDGIPNFLWKKLSAATSYLCHWIKEVTTGKYTLNERDVKGICTLIHKNDSKSEVTNFRPISLLNGDYKCLTKLIAEVILQNIPPNLIPKQQLARADTWGTLHGLMLDKAYTSLARYRKQNMFSAWYDFTKAYDSISHAQIRKLIRCLPIPDSLKKLVIRMMSIWNIELLRNDDKPRKRIYVKRGIYQGDSCSPLLFVLTTGSIIHKIETDVDIYKETSGRRRIIGYMDDIKAYSPTQPGIIKISETLERSAKELSLILNKRKCEIYSKNIANKEECNEEDVMFIPQIRKGYKYLGLIQLEKDLAEENFQKLEEKILSKTRMIFNSKLTTSQKRKIFNTAIISAGVYITGNIFPNEKMTSTMKRARQLDCKIRKIAIEEQIKTRPTSNARFYLPQNIGGLNFRSLEIETGIQFVRRYSYLMCKEEMEEAKKAFETIDKGGCRNPISDFNSIKNKYSLSPIDIKDKNYREVAKKWIDEIKQFEYKRMKSEWGKMMSYPKQILKYEEIIDFPGTNHIKLDSSKLMLLNASSEEQIFFRGKTAATAGGCESKCRYGCKVDETNYHIVTQCKAHSYNRRHDMIVYSILKRLKAKYKINTVLPVGRSVMNFEDNRIKIRAGHKLLTETPLTSNKPDLLIHLKNDNTIYVFEISVPHINNYVLQEKIKHTKYCKNSMVDITTDNVDKVCRDLNLMDMLERKERCKVKFGSLIIGCYGEYLRTEKALETETMLTEIGFTKNEIKKLIEEASYYVMTETSRILMKHSKKTN</sequence>
<dbReference type="Proteomes" id="UP000035680">
    <property type="component" value="Unassembled WGS sequence"/>
</dbReference>
<name>A0A0K0FR09_STRVS</name>
<proteinExistence type="predicted"/>
<reference evidence="5" key="2">
    <citation type="submission" date="2015-08" db="UniProtKB">
        <authorList>
            <consortium name="WormBaseParasite"/>
        </authorList>
    </citation>
    <scope>IDENTIFICATION</scope>
</reference>
<evidence type="ECO:0000256" key="2">
    <source>
        <dbReference type="SAM" id="MobiDB-lite"/>
    </source>
</evidence>
<dbReference type="SUPFAM" id="SSF56672">
    <property type="entry name" value="DNA/RNA polymerases"/>
    <property type="match status" value="1"/>
</dbReference>
<feature type="compositionally biased region" description="Basic and acidic residues" evidence="2">
    <location>
        <begin position="193"/>
        <end position="210"/>
    </location>
</feature>
<protein>
    <submittedName>
        <fullName evidence="5">Reverse transcriptase domain-containing protein</fullName>
    </submittedName>
</protein>
<accession>A0A0K0FR09</accession>
<dbReference type="AlphaFoldDB" id="A0A0K0FR09"/>
<feature type="domain" description="Reverse transcriptase" evidence="3">
    <location>
        <begin position="524"/>
        <end position="796"/>
    </location>
</feature>